<evidence type="ECO:0000256" key="1">
    <source>
        <dbReference type="ARBA" id="ARBA00004613"/>
    </source>
</evidence>
<name>S4PAJ3_9NEOP</name>
<evidence type="ECO:0000259" key="5">
    <source>
        <dbReference type="Pfam" id="PF00151"/>
    </source>
</evidence>
<organism evidence="6">
    <name type="scientific">Pararge aegeria</name>
    <name type="common">speckled wood butterfly</name>
    <dbReference type="NCBI Taxonomy" id="116150"/>
    <lineage>
        <taxon>Eukaryota</taxon>
        <taxon>Metazoa</taxon>
        <taxon>Ecdysozoa</taxon>
        <taxon>Arthropoda</taxon>
        <taxon>Hexapoda</taxon>
        <taxon>Insecta</taxon>
        <taxon>Pterygota</taxon>
        <taxon>Neoptera</taxon>
        <taxon>Endopterygota</taxon>
        <taxon>Lepidoptera</taxon>
        <taxon>Glossata</taxon>
        <taxon>Ditrysia</taxon>
        <taxon>Papilionoidea</taxon>
        <taxon>Nymphalidae</taxon>
        <taxon>Satyrinae</taxon>
        <taxon>Satyrini</taxon>
        <taxon>Parargina</taxon>
        <taxon>Pararge</taxon>
    </lineage>
</organism>
<comment type="similarity">
    <text evidence="2 4">Belongs to the AB hydrolase superfamily. Lipase family.</text>
</comment>
<protein>
    <submittedName>
        <fullName evidence="6">Triacylglycerol lipase</fullName>
    </submittedName>
</protein>
<evidence type="ECO:0000256" key="4">
    <source>
        <dbReference type="RuleBase" id="RU004262"/>
    </source>
</evidence>
<feature type="domain" description="Lipase" evidence="5">
    <location>
        <begin position="3"/>
        <end position="169"/>
    </location>
</feature>
<dbReference type="InterPro" id="IPR000734">
    <property type="entry name" value="TAG_lipase"/>
</dbReference>
<dbReference type="Gene3D" id="3.40.50.1820">
    <property type="entry name" value="alpha/beta hydrolase"/>
    <property type="match status" value="1"/>
</dbReference>
<dbReference type="InterPro" id="IPR013818">
    <property type="entry name" value="Lipase"/>
</dbReference>
<evidence type="ECO:0000256" key="2">
    <source>
        <dbReference type="ARBA" id="ARBA00010701"/>
    </source>
</evidence>
<keyword evidence="3" id="KW-0964">Secreted</keyword>
<dbReference type="SUPFAM" id="SSF53474">
    <property type="entry name" value="alpha/beta-Hydrolases"/>
    <property type="match status" value="1"/>
</dbReference>
<proteinExistence type="inferred from homology"/>
<dbReference type="PANTHER" id="PTHR11610:SF169">
    <property type="entry name" value="GH15759P-RELATED"/>
    <property type="match status" value="1"/>
</dbReference>
<reference evidence="6" key="2">
    <citation type="submission" date="2013-05" db="EMBL/GenBank/DDBJ databases">
        <authorList>
            <person name="Carter J.-M."/>
            <person name="Baker S.C."/>
            <person name="Pink R."/>
            <person name="Carter D.R.F."/>
            <person name="Collins A."/>
            <person name="Tomlin J."/>
            <person name="Gibbs M."/>
            <person name="Breuker C.J."/>
        </authorList>
    </citation>
    <scope>NUCLEOTIDE SEQUENCE</scope>
    <source>
        <tissue evidence="6">Ovary</tissue>
    </source>
</reference>
<dbReference type="InterPro" id="IPR029058">
    <property type="entry name" value="AB_hydrolase_fold"/>
</dbReference>
<evidence type="ECO:0000313" key="6">
    <source>
        <dbReference type="EMBL" id="JAA86208.1"/>
    </source>
</evidence>
<dbReference type="Pfam" id="PF00151">
    <property type="entry name" value="Lipase"/>
    <property type="match status" value="1"/>
</dbReference>
<dbReference type="EMBL" id="GAIX01006352">
    <property type="protein sequence ID" value="JAA86208.1"/>
    <property type="molecule type" value="Transcribed_RNA"/>
</dbReference>
<accession>S4PAJ3</accession>
<dbReference type="AlphaFoldDB" id="S4PAJ3"/>
<dbReference type="GO" id="GO:0017171">
    <property type="term" value="F:serine hydrolase activity"/>
    <property type="evidence" value="ECO:0007669"/>
    <property type="project" value="TreeGrafter"/>
</dbReference>
<reference evidence="6" key="1">
    <citation type="journal article" date="2013" name="BMC Genomics">
        <title>Unscrambling butterfly oogenesis.</title>
        <authorList>
            <person name="Carter J.M."/>
            <person name="Baker S.C."/>
            <person name="Pink R."/>
            <person name="Carter D.R."/>
            <person name="Collins A."/>
            <person name="Tomlin J."/>
            <person name="Gibbs M."/>
            <person name="Breuker C.J."/>
        </authorList>
    </citation>
    <scope>NUCLEOTIDE SEQUENCE</scope>
    <source>
        <tissue evidence="6">Ovary</tissue>
    </source>
</reference>
<dbReference type="GO" id="GO:0016042">
    <property type="term" value="P:lipid catabolic process"/>
    <property type="evidence" value="ECO:0007669"/>
    <property type="project" value="TreeGrafter"/>
</dbReference>
<evidence type="ECO:0000256" key="3">
    <source>
        <dbReference type="ARBA" id="ARBA00022525"/>
    </source>
</evidence>
<dbReference type="PRINTS" id="PR00821">
    <property type="entry name" value="TAGLIPASE"/>
</dbReference>
<comment type="subcellular location">
    <subcellularLocation>
        <location evidence="1">Secreted</location>
    </subcellularLocation>
</comment>
<dbReference type="PANTHER" id="PTHR11610">
    <property type="entry name" value="LIPASE"/>
    <property type="match status" value="1"/>
</dbReference>
<dbReference type="GO" id="GO:0005615">
    <property type="term" value="C:extracellular space"/>
    <property type="evidence" value="ECO:0007669"/>
    <property type="project" value="TreeGrafter"/>
</dbReference>
<dbReference type="GO" id="GO:0016298">
    <property type="term" value="F:lipase activity"/>
    <property type="evidence" value="ECO:0007669"/>
    <property type="project" value="InterPro"/>
</dbReference>
<sequence>MVWEELAAQSYPSAVAGIPAVGRGLGQFINFLSSSTGVTLESIHLIGFSLGAHVVGNAGKQLNGRVGRITGLDPAGPLWDWNANRLHSSDAVYVEGIHTDASPNGVGIGFLATVGDVDFYPNGGLAQPGCSTSACHHNRAWEMFAATVTYNHLIGRRCSDTTQLITDSCNGVLLSMGNANLTKQATPGMYRVNTAKQYPF</sequence>